<dbReference type="SUPFAM" id="SSF56601">
    <property type="entry name" value="beta-lactamase/transpeptidase-like"/>
    <property type="match status" value="1"/>
</dbReference>
<feature type="non-terminal residue" evidence="2">
    <location>
        <position position="1"/>
    </location>
</feature>
<protein>
    <submittedName>
        <fullName evidence="2">Beta-lactam sensor/signal transducer MecR1</fullName>
    </submittedName>
</protein>
<name>A0A317Z5M5_STAPS</name>
<evidence type="ECO:0000259" key="1">
    <source>
        <dbReference type="Pfam" id="PF00905"/>
    </source>
</evidence>
<gene>
    <name evidence="2" type="ORF">DD924_14140</name>
</gene>
<dbReference type="Gene3D" id="3.40.710.10">
    <property type="entry name" value="DD-peptidase/beta-lactamase superfamily"/>
    <property type="match status" value="1"/>
</dbReference>
<dbReference type="InterPro" id="IPR001460">
    <property type="entry name" value="PCN-bd_Tpept"/>
</dbReference>
<comment type="caution">
    <text evidence="2">The sequence shown here is derived from an EMBL/GenBank/DDBJ whole genome shotgun (WGS) entry which is preliminary data.</text>
</comment>
<accession>A0A317Z5M5</accession>
<organism evidence="2 3">
    <name type="scientific">Staphylococcus pseudintermedius</name>
    <dbReference type="NCBI Taxonomy" id="283734"/>
    <lineage>
        <taxon>Bacteria</taxon>
        <taxon>Bacillati</taxon>
        <taxon>Bacillota</taxon>
        <taxon>Bacilli</taxon>
        <taxon>Bacillales</taxon>
        <taxon>Staphylococcaceae</taxon>
        <taxon>Staphylococcus</taxon>
        <taxon>Staphylococcus intermedius group</taxon>
    </lineage>
</organism>
<dbReference type="EMBL" id="QEIV01001471">
    <property type="protein sequence ID" value="PWZ96278.1"/>
    <property type="molecule type" value="Genomic_DNA"/>
</dbReference>
<proteinExistence type="predicted"/>
<dbReference type="Proteomes" id="UP000246351">
    <property type="component" value="Unassembled WGS sequence"/>
</dbReference>
<evidence type="ECO:0000313" key="3">
    <source>
        <dbReference type="Proteomes" id="UP000246351"/>
    </source>
</evidence>
<sequence>GNEEISGNENYWNESSLKISAIEQVNLLKNMKQHNMHFDNKAIEKVENSMTLKQKDTYKYVGKTGTGIVNHKEANGWFVGYVETKDNTYYFATHLKGEDNAK</sequence>
<feature type="non-terminal residue" evidence="2">
    <location>
        <position position="102"/>
    </location>
</feature>
<evidence type="ECO:0000313" key="2">
    <source>
        <dbReference type="EMBL" id="PWZ96278.1"/>
    </source>
</evidence>
<dbReference type="InterPro" id="IPR012338">
    <property type="entry name" value="Beta-lactam/transpept-like"/>
</dbReference>
<dbReference type="Pfam" id="PF00905">
    <property type="entry name" value="Transpeptidase"/>
    <property type="match status" value="1"/>
</dbReference>
<dbReference type="AlphaFoldDB" id="A0A317Z5M5"/>
<dbReference type="GO" id="GO:0008658">
    <property type="term" value="F:penicillin binding"/>
    <property type="evidence" value="ECO:0007669"/>
    <property type="project" value="InterPro"/>
</dbReference>
<feature type="domain" description="Penicillin-binding protein transpeptidase" evidence="1">
    <location>
        <begin position="3"/>
        <end position="99"/>
    </location>
</feature>
<reference evidence="2 3" key="1">
    <citation type="journal article" date="2018" name="Vet. Microbiol.">
        <title>Clonal diversity and geographic distribution of methicillin-resistant Staphylococcus pseudintermedius from Australian animals: Discovery of novel sequence types.</title>
        <authorList>
            <person name="Worthing K.A."/>
            <person name="Abraham S."/>
            <person name="Coombs G.W."/>
            <person name="Pang S."/>
            <person name="Saputra S."/>
            <person name="Jordan D."/>
            <person name="Trott D.J."/>
            <person name="Norris J.M."/>
        </authorList>
    </citation>
    <scope>NUCLEOTIDE SEQUENCE [LARGE SCALE GENOMIC DNA]</scope>
    <source>
        <strain evidence="2 3">ST71 3</strain>
    </source>
</reference>